<dbReference type="Proteomes" id="UP000790347">
    <property type="component" value="Unassembled WGS sequence"/>
</dbReference>
<proteinExistence type="predicted"/>
<reference evidence="1" key="1">
    <citation type="submission" date="2013-05" db="EMBL/GenBank/DDBJ databases">
        <authorList>
            <person name="Yim A.K.Y."/>
            <person name="Chan T.F."/>
            <person name="Ji K.M."/>
            <person name="Liu X.Y."/>
            <person name="Zhou J.W."/>
            <person name="Li R.Q."/>
            <person name="Yang K.Y."/>
            <person name="Li J."/>
            <person name="Li M."/>
            <person name="Law P.T.W."/>
            <person name="Wu Y.L."/>
            <person name="Cai Z.L."/>
            <person name="Qin H."/>
            <person name="Bao Y."/>
            <person name="Leung R.K.K."/>
            <person name="Ng P.K.S."/>
            <person name="Zou J."/>
            <person name="Zhong X.J."/>
            <person name="Ran P.X."/>
            <person name="Zhong N.S."/>
            <person name="Liu Z.G."/>
            <person name="Tsui S.K.W."/>
        </authorList>
    </citation>
    <scope>NUCLEOTIDE SEQUENCE</scope>
    <source>
        <strain evidence="1">Derf</strain>
        <tissue evidence="1">Whole organism</tissue>
    </source>
</reference>
<evidence type="ECO:0000313" key="2">
    <source>
        <dbReference type="Proteomes" id="UP000790347"/>
    </source>
</evidence>
<gene>
    <name evidence="1" type="ORF">DERF_005797</name>
</gene>
<reference evidence="1" key="2">
    <citation type="journal article" date="2022" name="Res Sq">
        <title>Comparative Genomics Reveals Insights into the Divergent Evolution of Astigmatic Mites and Household Pest Adaptations.</title>
        <authorList>
            <person name="Xiong Q."/>
            <person name="Wan A.T.-Y."/>
            <person name="Liu X.-Y."/>
            <person name="Fung C.S.-H."/>
            <person name="Xiao X."/>
            <person name="Malainual N."/>
            <person name="Hou J."/>
            <person name="Wang L."/>
            <person name="Wang M."/>
            <person name="Yang K."/>
            <person name="Cui Y."/>
            <person name="Leung E."/>
            <person name="Nong W."/>
            <person name="Shin S.-K."/>
            <person name="Au S."/>
            <person name="Jeong K.Y."/>
            <person name="Chew F.T."/>
            <person name="Hui J."/>
            <person name="Leung T.F."/>
            <person name="Tungtrongchitr A."/>
            <person name="Zhong N."/>
            <person name="Liu Z."/>
            <person name="Tsui S."/>
        </authorList>
    </citation>
    <scope>NUCLEOTIDE SEQUENCE</scope>
    <source>
        <strain evidence="1">Derf</strain>
        <tissue evidence="1">Whole organism</tissue>
    </source>
</reference>
<dbReference type="AlphaFoldDB" id="A0A922I4R9"/>
<accession>A0A922I4R9</accession>
<comment type="caution">
    <text evidence="1">The sequence shown here is derived from an EMBL/GenBank/DDBJ whole genome shotgun (WGS) entry which is preliminary data.</text>
</comment>
<dbReference type="EMBL" id="ASGP02000002">
    <property type="protein sequence ID" value="KAH9522199.1"/>
    <property type="molecule type" value="Genomic_DNA"/>
</dbReference>
<organism evidence="1 2">
    <name type="scientific">Dermatophagoides farinae</name>
    <name type="common">American house dust mite</name>
    <dbReference type="NCBI Taxonomy" id="6954"/>
    <lineage>
        <taxon>Eukaryota</taxon>
        <taxon>Metazoa</taxon>
        <taxon>Ecdysozoa</taxon>
        <taxon>Arthropoda</taxon>
        <taxon>Chelicerata</taxon>
        <taxon>Arachnida</taxon>
        <taxon>Acari</taxon>
        <taxon>Acariformes</taxon>
        <taxon>Sarcoptiformes</taxon>
        <taxon>Astigmata</taxon>
        <taxon>Psoroptidia</taxon>
        <taxon>Analgoidea</taxon>
        <taxon>Pyroglyphidae</taxon>
        <taxon>Dermatophagoidinae</taxon>
        <taxon>Dermatophagoides</taxon>
    </lineage>
</organism>
<sequence>MKIFIDIGKLERRDKSSDLDISSINFDILYVLSLKLYNKNCGAIIANDLICKSCGFCNNAEVG</sequence>
<name>A0A922I4R9_DERFA</name>
<protein>
    <submittedName>
        <fullName evidence="1">Uncharacterized protein</fullName>
    </submittedName>
</protein>
<evidence type="ECO:0000313" key="1">
    <source>
        <dbReference type="EMBL" id="KAH9522199.1"/>
    </source>
</evidence>
<keyword evidence="2" id="KW-1185">Reference proteome</keyword>